<keyword evidence="4" id="KW-0378">Hydrolase</keyword>
<dbReference type="InterPro" id="IPR011604">
    <property type="entry name" value="PDDEXK-like_dom_sf"/>
</dbReference>
<dbReference type="SUPFAM" id="SSF52540">
    <property type="entry name" value="P-loop containing nucleoside triphosphate hydrolases"/>
    <property type="match status" value="1"/>
</dbReference>
<keyword evidence="6" id="KW-0269">Exonuclease</keyword>
<reference evidence="13" key="1">
    <citation type="submission" date="2017-12" db="EMBL/GenBank/DDBJ databases">
        <title>FDA dAtabase for Regulatory Grade micrObial Sequences (FDA-ARGOS): Supporting development and validation of Infectious Disease Dx tests.</title>
        <authorList>
            <person name="Hoffmann M."/>
            <person name="Allard M."/>
            <person name="Evans P."/>
            <person name="Brown E."/>
            <person name="Tallon L."/>
            <person name="Sadzewicz L."/>
            <person name="Sengamalay N."/>
            <person name="Ott S."/>
            <person name="Godinez A."/>
            <person name="Nagaraj S."/>
            <person name="Vavikolanu K."/>
            <person name="Aluvathingal J."/>
            <person name="Nadendla S."/>
            <person name="Sichtig H."/>
        </authorList>
    </citation>
    <scope>NUCLEOTIDE SEQUENCE [LARGE SCALE GENOMIC DNA]</scope>
    <source>
        <strain evidence="13">FDAARGOS_249</strain>
    </source>
</reference>
<protein>
    <submittedName>
        <fullName evidence="12">ATP-dependent deoxyribonuclease subunit B</fullName>
    </submittedName>
</protein>
<evidence type="ECO:0000256" key="9">
    <source>
        <dbReference type="ARBA" id="ARBA00023204"/>
    </source>
</evidence>
<name>A0A2J9PK73_9LACT</name>
<evidence type="ECO:0000256" key="3">
    <source>
        <dbReference type="ARBA" id="ARBA00022763"/>
    </source>
</evidence>
<dbReference type="GO" id="GO:0006281">
    <property type="term" value="P:DNA repair"/>
    <property type="evidence" value="ECO:0007669"/>
    <property type="project" value="UniProtKB-KW"/>
</dbReference>
<evidence type="ECO:0000256" key="1">
    <source>
        <dbReference type="ARBA" id="ARBA00022722"/>
    </source>
</evidence>
<sequence>MSLQFILKTPTQNNLKSLYEGIDAYLRADVENQVFIITDDNMKFDLEMSVLRQMKAVQLNAGHTTDNKHAGMMRLQVQSFKRLAWYLLQKQDSQSVGDVSDIGNIMVIGRVLADMKDDLLVYRGEYNQIGFVEALADLFKELVNGQITSDVFLNSLSNYESSEQPLIQNQVKKMKELAAIYGEYEKYLAGLTMADQNVFAQLRQAISDQDLSKTRIIITGFDYFNAQELETIVAFLENCPQVQIVLNLDQPYDFRTPDWYELFTVTGKTYNQLMQFARKQEIPFANPIVAESDNSYADGFKVLDYYLRTDNRIESGQVPQTDPAKTAVNQVMEIWEVPSTHMEAEQVANEIYRLVSDPNTDYRYKDIQILSRDEDTYQHALQAALDANEIPYFTNFQEDMALHPLYRLMMSLYRVYQGNWRYQDVFDLLRSELLTPVDLDDLADWNGPTFDSVEVVSDELSASKKGQIQFRDAIDLTENVVLRNGYEGQFWWSKDRIWSYILVGEDGEKVGTKRDIAIEATANQVKAFVVGALSPLFDNWKKDQTTEAAITYFYQFLTNNGIPTNLMNWRDSYLETGQLQEARQHEQAWQTFIHMLDDYILLFGEEAFDLEYFFKILDLAFQNASYAIVPPTMDAVTIGSFDENRVEAKKITFLLGMSKYALPVVYEEKSLLTNEDRQLVVSQLDDLQALKQSADSKNNNEAYKAYLAFLSATDHLYISYPLNNGDADTEGLSPMIARIADVFDIQTIYLRQPSDHVAEKTLLKLGNGHTQVRYLLKAMAQDAHGQQRLSQIWRPVYDQVVSNQSAAGFFKWLQSGLTYHNTVLPLTPELSRSLYGDILAVSVSQLELYNRDPFSYYLKYGLKLKERSSFQLDSLQTGNYFHEMLDHFFKEVNQREFDLANLSDGEVKEILGEVTDKLNDPDVYPEYTIFKVNHRNSYLQESMKETIQLLVENMIKQRQAVNVKTIETEQRFGYTQNEDEEEETITHFTLANGQEVRLRGKIDRIDAVSQVENGLEQNFIQVVDYKSSAHDVKFDQIYVGSQLQLYTYLKVALDQLNQDGQTALPLGAFYQRIFQPQVKIKKQTDLTDKHIADQILADLKLSGYVRADYDLLEDIHSEGLEPGGKSSVYAVSRKKDGDFTKAAKVLTKDELNKLLAFVEEKIVATAEQIVSGHIALNPLDDDPYIPSMTEPYRSVSMFDATDYTNKYRPNPSMDQDEFFQALMTDAHVDENVAEEDQTDDEE</sequence>
<dbReference type="EMBL" id="NBTM02000001">
    <property type="protein sequence ID" value="PNL90745.1"/>
    <property type="molecule type" value="Genomic_DNA"/>
</dbReference>
<evidence type="ECO:0000256" key="7">
    <source>
        <dbReference type="ARBA" id="ARBA00022840"/>
    </source>
</evidence>
<gene>
    <name evidence="12" type="ORF">A6J77_000080</name>
</gene>
<dbReference type="GO" id="GO:0003677">
    <property type="term" value="F:DNA binding"/>
    <property type="evidence" value="ECO:0007669"/>
    <property type="project" value="UniProtKB-KW"/>
</dbReference>
<keyword evidence="1" id="KW-0540">Nuclease</keyword>
<dbReference type="GO" id="GO:0006310">
    <property type="term" value="P:DNA recombination"/>
    <property type="evidence" value="ECO:0007669"/>
    <property type="project" value="TreeGrafter"/>
</dbReference>
<organism evidence="12 13">
    <name type="scientific">Aerococcus viridans</name>
    <dbReference type="NCBI Taxonomy" id="1377"/>
    <lineage>
        <taxon>Bacteria</taxon>
        <taxon>Bacillati</taxon>
        <taxon>Bacillota</taxon>
        <taxon>Bacilli</taxon>
        <taxon>Lactobacillales</taxon>
        <taxon>Aerococcaceae</taxon>
        <taxon>Aerococcus</taxon>
    </lineage>
</organism>
<dbReference type="InterPro" id="IPR027417">
    <property type="entry name" value="P-loop_NTPase"/>
</dbReference>
<keyword evidence="8" id="KW-0238">DNA-binding</keyword>
<feature type="domain" description="PD-(D/E)XK endonuclease-like" evidence="10">
    <location>
        <begin position="841"/>
        <end position="1178"/>
    </location>
</feature>
<feature type="domain" description="ATP-dependent helicase/deoxyribonuclease subunit B N-terminal" evidence="11">
    <location>
        <begin position="17"/>
        <end position="292"/>
    </location>
</feature>
<dbReference type="PANTHER" id="PTHR30591:SF1">
    <property type="entry name" value="RECBCD ENZYME SUBUNIT RECC"/>
    <property type="match status" value="1"/>
</dbReference>
<evidence type="ECO:0000256" key="8">
    <source>
        <dbReference type="ARBA" id="ARBA00023125"/>
    </source>
</evidence>
<proteinExistence type="predicted"/>
<evidence type="ECO:0000259" key="11">
    <source>
        <dbReference type="Pfam" id="PF21445"/>
    </source>
</evidence>
<keyword evidence="9" id="KW-0234">DNA repair</keyword>
<accession>A0A2J9PK73</accession>
<evidence type="ECO:0000256" key="4">
    <source>
        <dbReference type="ARBA" id="ARBA00022801"/>
    </source>
</evidence>
<evidence type="ECO:0000256" key="2">
    <source>
        <dbReference type="ARBA" id="ARBA00022741"/>
    </source>
</evidence>
<dbReference type="Proteomes" id="UP000192813">
    <property type="component" value="Unassembled WGS sequence"/>
</dbReference>
<keyword evidence="3" id="KW-0227">DNA damage</keyword>
<dbReference type="PANTHER" id="PTHR30591">
    <property type="entry name" value="RECBCD ENZYME SUBUNIT RECC"/>
    <property type="match status" value="1"/>
</dbReference>
<evidence type="ECO:0000313" key="13">
    <source>
        <dbReference type="Proteomes" id="UP000192813"/>
    </source>
</evidence>
<keyword evidence="7" id="KW-0067">ATP-binding</keyword>
<dbReference type="InterPro" id="IPR038726">
    <property type="entry name" value="PDDEXK_AddAB-type"/>
</dbReference>
<dbReference type="Gene3D" id="3.40.50.300">
    <property type="entry name" value="P-loop containing nucleotide triphosphate hydrolases"/>
    <property type="match status" value="3"/>
</dbReference>
<evidence type="ECO:0000313" key="12">
    <source>
        <dbReference type="EMBL" id="PNL90745.1"/>
    </source>
</evidence>
<evidence type="ECO:0000256" key="6">
    <source>
        <dbReference type="ARBA" id="ARBA00022839"/>
    </source>
</evidence>
<dbReference type="GO" id="GO:0004386">
    <property type="term" value="F:helicase activity"/>
    <property type="evidence" value="ECO:0007669"/>
    <property type="project" value="UniProtKB-KW"/>
</dbReference>
<dbReference type="AlphaFoldDB" id="A0A2J9PK73"/>
<dbReference type="Gene3D" id="3.90.320.10">
    <property type="match status" value="1"/>
</dbReference>
<evidence type="ECO:0000256" key="5">
    <source>
        <dbReference type="ARBA" id="ARBA00022806"/>
    </source>
</evidence>
<keyword evidence="2" id="KW-0547">Nucleotide-binding</keyword>
<dbReference type="InterPro" id="IPR049035">
    <property type="entry name" value="ADDB_N"/>
</dbReference>
<dbReference type="GO" id="GO:0005524">
    <property type="term" value="F:ATP binding"/>
    <property type="evidence" value="ECO:0007669"/>
    <property type="project" value="UniProtKB-KW"/>
</dbReference>
<dbReference type="GO" id="GO:0004527">
    <property type="term" value="F:exonuclease activity"/>
    <property type="evidence" value="ECO:0007669"/>
    <property type="project" value="UniProtKB-KW"/>
</dbReference>
<comment type="caution">
    <text evidence="12">The sequence shown here is derived from an EMBL/GenBank/DDBJ whole genome shotgun (WGS) entry which is preliminary data.</text>
</comment>
<dbReference type="RefSeq" id="WP_083067525.1">
    <property type="nucleotide sequence ID" value="NZ_NBTM02000001.1"/>
</dbReference>
<keyword evidence="5" id="KW-0347">Helicase</keyword>
<evidence type="ECO:0000259" key="10">
    <source>
        <dbReference type="Pfam" id="PF12705"/>
    </source>
</evidence>
<dbReference type="Pfam" id="PF12705">
    <property type="entry name" value="PDDEXK_1"/>
    <property type="match status" value="1"/>
</dbReference>
<dbReference type="Pfam" id="PF21445">
    <property type="entry name" value="ADDB_N"/>
    <property type="match status" value="1"/>
</dbReference>